<evidence type="ECO:0000313" key="8">
    <source>
        <dbReference type="Proteomes" id="UP000053201"/>
    </source>
</evidence>
<feature type="domain" description="C2H2-type" evidence="6">
    <location>
        <begin position="248"/>
        <end position="277"/>
    </location>
</feature>
<dbReference type="SMART" id="SM00355">
    <property type="entry name" value="ZnF_C2H2"/>
    <property type="match status" value="3"/>
</dbReference>
<proteinExistence type="predicted"/>
<dbReference type="SUPFAM" id="SSF57667">
    <property type="entry name" value="beta-beta-alpha zinc fingers"/>
    <property type="match status" value="2"/>
</dbReference>
<dbReference type="STRING" id="645134.A0A0L0H8T8"/>
<evidence type="ECO:0000256" key="5">
    <source>
        <dbReference type="SAM" id="MobiDB-lite"/>
    </source>
</evidence>
<keyword evidence="3" id="KW-0862">Zinc</keyword>
<sequence length="359" mass="39623">MLRLSTSTKVISGHTQQSPTELIPSLQKPLLNVMPGISSAVVYDNIAPVNPAMDGIMCSAGHPNDFYELEDGGNDFQVFWVAGNNGKMDGQNMIGFADGSAVGYEYEYPRPTDSVLQDGMDETNSTMNLAPKIGLDNVHDGESQIYHLPPDSSPWTSVPQHSATHDGCSNTPAPSTPTLFSPLSDLQFPFAAVQHFSLSPSLDPTISIIKHSNTPHHGASPTNTSLALRRSTRRRKPPSQSSSNSPRFRCPILSCSKTFSRRFNLTAHLRTHDPQRPRPFNCDQCPSTFVRAHDLLRHASVHSNNKPYSCPICETRFTRMDALRRHEKMAKCASGTKRKDSAVGLCEEFEVKEEEDFPT</sequence>
<evidence type="ECO:0000256" key="3">
    <source>
        <dbReference type="ARBA" id="ARBA00022833"/>
    </source>
</evidence>
<keyword evidence="2 4" id="KW-0863">Zinc-finger</keyword>
<dbReference type="AlphaFoldDB" id="A0A0L0H8T8"/>
<dbReference type="PANTHER" id="PTHR23235">
    <property type="entry name" value="KRUEPPEL-LIKE TRANSCRIPTION FACTOR"/>
    <property type="match status" value="1"/>
</dbReference>
<dbReference type="OrthoDB" id="2162596at2759"/>
<dbReference type="Proteomes" id="UP000053201">
    <property type="component" value="Unassembled WGS sequence"/>
</dbReference>
<dbReference type="GeneID" id="27690562"/>
<dbReference type="GO" id="GO:0008270">
    <property type="term" value="F:zinc ion binding"/>
    <property type="evidence" value="ECO:0007669"/>
    <property type="project" value="UniProtKB-KW"/>
</dbReference>
<dbReference type="OMA" id="IHIMSHT"/>
<protein>
    <recommendedName>
        <fullName evidence="6">C2H2-type domain-containing protein</fullName>
    </recommendedName>
</protein>
<gene>
    <name evidence="7" type="ORF">SPPG_07340</name>
</gene>
<dbReference type="PANTHER" id="PTHR23235:SF120">
    <property type="entry name" value="KRUPPEL-LIKE FACTOR 15"/>
    <property type="match status" value="1"/>
</dbReference>
<dbReference type="Gene3D" id="3.30.160.60">
    <property type="entry name" value="Classic Zinc Finger"/>
    <property type="match status" value="3"/>
</dbReference>
<dbReference type="GO" id="GO:0000981">
    <property type="term" value="F:DNA-binding transcription factor activity, RNA polymerase II-specific"/>
    <property type="evidence" value="ECO:0007669"/>
    <property type="project" value="TreeGrafter"/>
</dbReference>
<evidence type="ECO:0000313" key="7">
    <source>
        <dbReference type="EMBL" id="KNC97416.1"/>
    </source>
</evidence>
<feature type="domain" description="C2H2-type" evidence="6">
    <location>
        <begin position="308"/>
        <end position="338"/>
    </location>
</feature>
<evidence type="ECO:0000256" key="4">
    <source>
        <dbReference type="PROSITE-ProRule" id="PRU00042"/>
    </source>
</evidence>
<evidence type="ECO:0000259" key="6">
    <source>
        <dbReference type="PROSITE" id="PS50157"/>
    </source>
</evidence>
<dbReference type="InParanoid" id="A0A0L0H8T8"/>
<feature type="region of interest" description="Disordered" evidence="5">
    <location>
        <begin position="209"/>
        <end position="249"/>
    </location>
</feature>
<name>A0A0L0H8T8_SPIPD</name>
<organism evidence="7 8">
    <name type="scientific">Spizellomyces punctatus (strain DAOM BR117)</name>
    <dbReference type="NCBI Taxonomy" id="645134"/>
    <lineage>
        <taxon>Eukaryota</taxon>
        <taxon>Fungi</taxon>
        <taxon>Fungi incertae sedis</taxon>
        <taxon>Chytridiomycota</taxon>
        <taxon>Chytridiomycota incertae sedis</taxon>
        <taxon>Chytridiomycetes</taxon>
        <taxon>Spizellomycetales</taxon>
        <taxon>Spizellomycetaceae</taxon>
        <taxon>Spizellomyces</taxon>
    </lineage>
</organism>
<keyword evidence="1" id="KW-0479">Metal-binding</keyword>
<reference evidence="7 8" key="1">
    <citation type="submission" date="2009-08" db="EMBL/GenBank/DDBJ databases">
        <title>The Genome Sequence of Spizellomyces punctatus strain DAOM BR117.</title>
        <authorList>
            <consortium name="The Broad Institute Genome Sequencing Platform"/>
            <person name="Russ C."/>
            <person name="Cuomo C."/>
            <person name="Shea T."/>
            <person name="Young S.K."/>
            <person name="Zeng Q."/>
            <person name="Koehrsen M."/>
            <person name="Haas B."/>
            <person name="Borodovsky M."/>
            <person name="Guigo R."/>
            <person name="Alvarado L."/>
            <person name="Berlin A."/>
            <person name="Bochicchio J."/>
            <person name="Borenstein D."/>
            <person name="Chapman S."/>
            <person name="Chen Z."/>
            <person name="Engels R."/>
            <person name="Freedman E."/>
            <person name="Gellesch M."/>
            <person name="Goldberg J."/>
            <person name="Griggs A."/>
            <person name="Gujja S."/>
            <person name="Heiman D."/>
            <person name="Hepburn T."/>
            <person name="Howarth C."/>
            <person name="Jen D."/>
            <person name="Larson L."/>
            <person name="Lewis B."/>
            <person name="Mehta T."/>
            <person name="Park D."/>
            <person name="Pearson M."/>
            <person name="Roberts A."/>
            <person name="Saif S."/>
            <person name="Shenoy N."/>
            <person name="Sisk P."/>
            <person name="Stolte C."/>
            <person name="Sykes S."/>
            <person name="Thomson T."/>
            <person name="Walk T."/>
            <person name="White J."/>
            <person name="Yandava C."/>
            <person name="Burger G."/>
            <person name="Gray M.W."/>
            <person name="Holland P.W.H."/>
            <person name="King N."/>
            <person name="Lang F.B.F."/>
            <person name="Roger A.J."/>
            <person name="Ruiz-Trillo I."/>
            <person name="Lander E."/>
            <person name="Nusbaum C."/>
        </authorList>
    </citation>
    <scope>NUCLEOTIDE SEQUENCE [LARGE SCALE GENOMIC DNA]</scope>
    <source>
        <strain evidence="7 8">DAOM BR117</strain>
    </source>
</reference>
<dbReference type="RefSeq" id="XP_016605456.1">
    <property type="nucleotide sequence ID" value="XM_016755502.1"/>
</dbReference>
<feature type="compositionally biased region" description="Low complexity" evidence="5">
    <location>
        <begin position="238"/>
        <end position="249"/>
    </location>
</feature>
<dbReference type="GO" id="GO:0000978">
    <property type="term" value="F:RNA polymerase II cis-regulatory region sequence-specific DNA binding"/>
    <property type="evidence" value="ECO:0007669"/>
    <property type="project" value="TreeGrafter"/>
</dbReference>
<accession>A0A0L0H8T8</accession>
<dbReference type="VEuPathDB" id="FungiDB:SPPG_07340"/>
<dbReference type="InterPro" id="IPR013087">
    <property type="entry name" value="Znf_C2H2_type"/>
</dbReference>
<evidence type="ECO:0000256" key="2">
    <source>
        <dbReference type="ARBA" id="ARBA00022771"/>
    </source>
</evidence>
<evidence type="ECO:0000256" key="1">
    <source>
        <dbReference type="ARBA" id="ARBA00022723"/>
    </source>
</evidence>
<dbReference type="PROSITE" id="PS00028">
    <property type="entry name" value="ZINC_FINGER_C2H2_1"/>
    <property type="match status" value="2"/>
</dbReference>
<feature type="region of interest" description="Disordered" evidence="5">
    <location>
        <begin position="152"/>
        <end position="176"/>
    </location>
</feature>
<dbReference type="InterPro" id="IPR036236">
    <property type="entry name" value="Znf_C2H2_sf"/>
</dbReference>
<feature type="compositionally biased region" description="Polar residues" evidence="5">
    <location>
        <begin position="153"/>
        <end position="176"/>
    </location>
</feature>
<feature type="domain" description="C2H2-type" evidence="6">
    <location>
        <begin position="280"/>
        <end position="307"/>
    </location>
</feature>
<dbReference type="Pfam" id="PF00096">
    <property type="entry name" value="zf-C2H2"/>
    <property type="match status" value="3"/>
</dbReference>
<dbReference type="eggNOG" id="KOG1721">
    <property type="taxonomic scope" value="Eukaryota"/>
</dbReference>
<keyword evidence="8" id="KW-1185">Reference proteome</keyword>
<dbReference type="EMBL" id="KQ257464">
    <property type="protein sequence ID" value="KNC97416.1"/>
    <property type="molecule type" value="Genomic_DNA"/>
</dbReference>
<dbReference type="PROSITE" id="PS50157">
    <property type="entry name" value="ZINC_FINGER_C2H2_2"/>
    <property type="match status" value="3"/>
</dbReference>